<dbReference type="RefSeq" id="WP_107989371.1">
    <property type="nucleotide sequence ID" value="NZ_QAYG01000002.1"/>
</dbReference>
<proteinExistence type="predicted"/>
<evidence type="ECO:0000313" key="1">
    <source>
        <dbReference type="EMBL" id="PTW61519.1"/>
    </source>
</evidence>
<dbReference type="AlphaFoldDB" id="A0A2T5VCN1"/>
<name>A0A2T5VCN1_9HYPH</name>
<dbReference type="OrthoDB" id="450111at2"/>
<accession>A0A2T5VCN1</accession>
<comment type="caution">
    <text evidence="1">The sequence shown here is derived from an EMBL/GenBank/DDBJ whole genome shotgun (WGS) entry which is preliminary data.</text>
</comment>
<dbReference type="Proteomes" id="UP000244081">
    <property type="component" value="Unassembled WGS sequence"/>
</dbReference>
<protein>
    <submittedName>
        <fullName evidence="1">Uncharacterized protein DUF4336</fullName>
    </submittedName>
</protein>
<dbReference type="Pfam" id="PF14234">
    <property type="entry name" value="DUF4336"/>
    <property type="match status" value="1"/>
</dbReference>
<gene>
    <name evidence="1" type="ORF">C8N35_102230</name>
</gene>
<dbReference type="InterPro" id="IPR036866">
    <property type="entry name" value="RibonucZ/Hydroxyglut_hydro"/>
</dbReference>
<dbReference type="PANTHER" id="PTHR33835">
    <property type="entry name" value="YALI0C07656P"/>
    <property type="match status" value="1"/>
</dbReference>
<sequence>MTSSPTYPPLNRLKPVAENIWIVDGPTIRFGLPWPKLTFPTRMTVIRLDSGDLMVHSPTPLTPKLRSELDGLGPVRHLIGPNRIHYWWLPDWKVAFPEADVWLAPRIREQAGTRIDFVAFEIENESGYPWDSEVETILAAGAFMTEVDFFHRKSRTLVLTDLIENFEPEKVAPWPMRILYRLGGVLHPHGSMPRDMRRTYRGSQEKLKAAVERMIAFDPERVILAHGRWYERDGAAELRRAFAWLLE</sequence>
<evidence type="ECO:0000313" key="2">
    <source>
        <dbReference type="Proteomes" id="UP000244081"/>
    </source>
</evidence>
<keyword evidence="2" id="KW-1185">Reference proteome</keyword>
<dbReference type="SUPFAM" id="SSF56281">
    <property type="entry name" value="Metallo-hydrolase/oxidoreductase"/>
    <property type="match status" value="1"/>
</dbReference>
<organism evidence="1 2">
    <name type="scientific">Breoghania corrubedonensis</name>
    <dbReference type="NCBI Taxonomy" id="665038"/>
    <lineage>
        <taxon>Bacteria</taxon>
        <taxon>Pseudomonadati</taxon>
        <taxon>Pseudomonadota</taxon>
        <taxon>Alphaproteobacteria</taxon>
        <taxon>Hyphomicrobiales</taxon>
        <taxon>Stappiaceae</taxon>
        <taxon>Breoghania</taxon>
    </lineage>
</organism>
<reference evidence="1 2" key="1">
    <citation type="submission" date="2018-04" db="EMBL/GenBank/DDBJ databases">
        <title>Genomic Encyclopedia of Archaeal and Bacterial Type Strains, Phase II (KMG-II): from individual species to whole genera.</title>
        <authorList>
            <person name="Goeker M."/>
        </authorList>
    </citation>
    <scope>NUCLEOTIDE SEQUENCE [LARGE SCALE GENOMIC DNA]</scope>
    <source>
        <strain evidence="1 2">DSM 23382</strain>
    </source>
</reference>
<dbReference type="InterPro" id="IPR025638">
    <property type="entry name" value="DUF4336"/>
</dbReference>
<dbReference type="EMBL" id="QAYG01000002">
    <property type="protein sequence ID" value="PTW61519.1"/>
    <property type="molecule type" value="Genomic_DNA"/>
</dbReference>
<dbReference type="PANTHER" id="PTHR33835:SF1">
    <property type="entry name" value="METALLO-BETA-LACTAMASE DOMAIN-CONTAINING PROTEIN"/>
    <property type="match status" value="1"/>
</dbReference>